<keyword evidence="8" id="KW-1185">Reference proteome</keyword>
<accession>A0A9W7WRX8</accession>
<dbReference type="CDD" id="cd00637">
    <property type="entry name" value="7tm_classA_rhodopsin-like"/>
    <property type="match status" value="2"/>
</dbReference>
<feature type="transmembrane region" description="Helical" evidence="5">
    <location>
        <begin position="530"/>
        <end position="547"/>
    </location>
</feature>
<feature type="transmembrane region" description="Helical" evidence="5">
    <location>
        <begin position="138"/>
        <end position="162"/>
    </location>
</feature>
<feature type="transmembrane region" description="Helical" evidence="5">
    <location>
        <begin position="85"/>
        <end position="106"/>
    </location>
</feature>
<feature type="transmembrane region" description="Helical" evidence="5">
    <location>
        <begin position="255"/>
        <end position="276"/>
    </location>
</feature>
<dbReference type="EMBL" id="JAFHDT010000007">
    <property type="protein sequence ID" value="KAI7807287.1"/>
    <property type="molecule type" value="Genomic_DNA"/>
</dbReference>
<evidence type="ECO:0000259" key="6">
    <source>
        <dbReference type="PROSITE" id="PS50262"/>
    </source>
</evidence>
<protein>
    <submittedName>
        <fullName evidence="7">Odorant receptor</fullName>
    </submittedName>
</protein>
<dbReference type="PRINTS" id="PR00237">
    <property type="entry name" value="GPCRRHODOPSN"/>
</dbReference>
<evidence type="ECO:0000256" key="3">
    <source>
        <dbReference type="ARBA" id="ARBA00022989"/>
    </source>
</evidence>
<feature type="transmembrane region" description="Helical" evidence="5">
    <location>
        <begin position="436"/>
        <end position="461"/>
    </location>
</feature>
<comment type="caution">
    <text evidence="7">The sequence shown here is derived from an EMBL/GenBank/DDBJ whole genome shotgun (WGS) entry which is preliminary data.</text>
</comment>
<feature type="transmembrane region" description="Helical" evidence="5">
    <location>
        <begin position="191"/>
        <end position="210"/>
    </location>
</feature>
<dbReference type="GO" id="GO:0016020">
    <property type="term" value="C:membrane"/>
    <property type="evidence" value="ECO:0007669"/>
    <property type="project" value="UniProtKB-SubCell"/>
</dbReference>
<evidence type="ECO:0000313" key="7">
    <source>
        <dbReference type="EMBL" id="KAI7807287.1"/>
    </source>
</evidence>
<dbReference type="GO" id="GO:0005549">
    <property type="term" value="F:odorant binding"/>
    <property type="evidence" value="ECO:0007669"/>
    <property type="project" value="TreeGrafter"/>
</dbReference>
<feature type="domain" description="G-protein coupled receptors family 1 profile" evidence="6">
    <location>
        <begin position="337"/>
        <end position="585"/>
    </location>
</feature>
<keyword evidence="3 5" id="KW-1133">Transmembrane helix</keyword>
<evidence type="ECO:0000256" key="4">
    <source>
        <dbReference type="ARBA" id="ARBA00023136"/>
    </source>
</evidence>
<dbReference type="Pfam" id="PF00001">
    <property type="entry name" value="7tm_1"/>
    <property type="match status" value="2"/>
</dbReference>
<dbReference type="FunFam" id="1.20.1070.10:FF:000096">
    <property type="entry name" value="Odorant receptor 131-2"/>
    <property type="match status" value="2"/>
</dbReference>
<dbReference type="PANTHER" id="PTHR26451">
    <property type="entry name" value="G_PROTEIN_RECEP_F1_2 DOMAIN-CONTAINING PROTEIN"/>
    <property type="match status" value="1"/>
</dbReference>
<comment type="subcellular location">
    <subcellularLocation>
        <location evidence="1">Membrane</location>
    </subcellularLocation>
</comment>
<dbReference type="AlphaFoldDB" id="A0A9W7WRX8"/>
<feature type="domain" description="G-protein coupled receptors family 1 profile" evidence="6">
    <location>
        <begin position="39"/>
        <end position="284"/>
    </location>
</feature>
<dbReference type="PANTHER" id="PTHR26451:SF974">
    <property type="entry name" value="ODORANT RECEPTOR"/>
    <property type="match status" value="1"/>
</dbReference>
<dbReference type="InterPro" id="IPR000276">
    <property type="entry name" value="GPCR_Rhodpsn"/>
</dbReference>
<feature type="transmembrane region" description="Helical" evidence="5">
    <location>
        <begin position="230"/>
        <end position="249"/>
    </location>
</feature>
<dbReference type="Gene3D" id="1.20.1070.10">
    <property type="entry name" value="Rhodopsin 7-helix transmembrane proteins"/>
    <property type="match status" value="2"/>
</dbReference>
<name>A0A9W7WRX8_TRIRA</name>
<keyword evidence="2 5" id="KW-0812">Transmembrane</keyword>
<dbReference type="Proteomes" id="UP001059041">
    <property type="component" value="Linkage Group LG7"/>
</dbReference>
<dbReference type="GO" id="GO:0004984">
    <property type="term" value="F:olfactory receptor activity"/>
    <property type="evidence" value="ECO:0007669"/>
    <property type="project" value="TreeGrafter"/>
</dbReference>
<keyword evidence="4 5" id="KW-0472">Membrane</keyword>
<dbReference type="SUPFAM" id="SSF81321">
    <property type="entry name" value="Family A G protein-coupled receptor-like"/>
    <property type="match status" value="2"/>
</dbReference>
<feature type="transmembrane region" description="Helical" evidence="5">
    <location>
        <begin position="384"/>
        <end position="403"/>
    </location>
</feature>
<feature type="transmembrane region" description="Helical" evidence="5">
    <location>
        <begin position="20"/>
        <end position="39"/>
    </location>
</feature>
<dbReference type="InterPro" id="IPR052921">
    <property type="entry name" value="GPCR1_Superfamily_Member"/>
</dbReference>
<evidence type="ECO:0000313" key="8">
    <source>
        <dbReference type="Proteomes" id="UP001059041"/>
    </source>
</evidence>
<dbReference type="InterPro" id="IPR017452">
    <property type="entry name" value="GPCR_Rhodpsn_7TM"/>
</dbReference>
<organism evidence="7 8">
    <name type="scientific">Triplophysa rosa</name>
    <name type="common">Cave loach</name>
    <dbReference type="NCBI Taxonomy" id="992332"/>
    <lineage>
        <taxon>Eukaryota</taxon>
        <taxon>Metazoa</taxon>
        <taxon>Chordata</taxon>
        <taxon>Craniata</taxon>
        <taxon>Vertebrata</taxon>
        <taxon>Euteleostomi</taxon>
        <taxon>Actinopterygii</taxon>
        <taxon>Neopterygii</taxon>
        <taxon>Teleostei</taxon>
        <taxon>Ostariophysi</taxon>
        <taxon>Cypriniformes</taxon>
        <taxon>Nemacheilidae</taxon>
        <taxon>Triplophysa</taxon>
    </lineage>
</organism>
<feature type="transmembrane region" description="Helical" evidence="5">
    <location>
        <begin position="567"/>
        <end position="587"/>
    </location>
</feature>
<proteinExistence type="predicted"/>
<evidence type="ECO:0000256" key="5">
    <source>
        <dbReference type="SAM" id="Phobius"/>
    </source>
</evidence>
<evidence type="ECO:0000256" key="2">
    <source>
        <dbReference type="ARBA" id="ARBA00022692"/>
    </source>
</evidence>
<sequence>MNFSLDANITQNKVLRDTFSVALTKNVIVVGLCISINYINSTLVHTFMKHEIFTGNPRYILFIHMVLNDIIQLTIAGLLHILSYVVFTLNVSFCCVLLMTAIFTTLNTPLNLATMAIERYIAICNPLRHTQICTVRKTYTLIGGIWVLSAIQVLPDLFILLATQPVSFFHSNIFCFRDYLFNSPFMIEKRIVVYIIYLSFVWIIIVFTYLKIMCVAKAVNSDARKARSTIILHGIQLLMCMLTFIGPFLDRLLPYIFPAFVLETRFASYLVIQIMPRFISPMVYGLRDQTFCNYMKRYLLFAMNSTGAPQLLARDTFSTAFAKNFIVVLVWFLLSYINGTVVVTFFRHHIFYEDPRYILFIHMVINDAVQLTVTIALFVVSYTLYTISVSVCCFFILVAVFTTRSTPVNLAGMAIERYIAICHPLHHAQVCTVRRAYILIGVIWFVSVVPDITDLFVTLAIEPLSFFQTTVFCLRPNVFKDPVLLYKRQAFDGIYFSLVFLTLLSTYLRIMCTPRALSTERNSAKRATNIILLHGVQLIMCMLAYVSPSVETVLHIIFPGRILEIRFANYLIVYILPRFLSPIIYGVRDKKFRKYLKRYFVCNRHQVDTKAECKNEDE</sequence>
<gene>
    <name evidence="7" type="ORF">IRJ41_001345</name>
</gene>
<reference evidence="7" key="1">
    <citation type="submission" date="2021-02" db="EMBL/GenBank/DDBJ databases">
        <title>Comparative genomics reveals that relaxation of natural selection precedes convergent phenotypic evolution of cavefish.</title>
        <authorList>
            <person name="Peng Z."/>
        </authorList>
    </citation>
    <scope>NUCLEOTIDE SEQUENCE</scope>
    <source>
        <tissue evidence="7">Muscle</tissue>
    </source>
</reference>
<dbReference type="GO" id="GO:0004930">
    <property type="term" value="F:G protein-coupled receptor activity"/>
    <property type="evidence" value="ECO:0007669"/>
    <property type="project" value="InterPro"/>
</dbReference>
<feature type="transmembrane region" description="Helical" evidence="5">
    <location>
        <begin position="325"/>
        <end position="346"/>
    </location>
</feature>
<feature type="transmembrane region" description="Helical" evidence="5">
    <location>
        <begin position="59"/>
        <end position="79"/>
    </location>
</feature>
<feature type="transmembrane region" description="Helical" evidence="5">
    <location>
        <begin position="493"/>
        <end position="510"/>
    </location>
</feature>
<dbReference type="PROSITE" id="PS50262">
    <property type="entry name" value="G_PROTEIN_RECEP_F1_2"/>
    <property type="match status" value="2"/>
</dbReference>
<keyword evidence="7" id="KW-0675">Receptor</keyword>
<evidence type="ECO:0000256" key="1">
    <source>
        <dbReference type="ARBA" id="ARBA00004370"/>
    </source>
</evidence>